<dbReference type="AlphaFoldDB" id="A0AAI8VZ89"/>
<dbReference type="CDD" id="cd22453">
    <property type="entry name" value="KH-I_MUG60_like"/>
    <property type="match status" value="1"/>
</dbReference>
<evidence type="ECO:0000256" key="3">
    <source>
        <dbReference type="SAM" id="MobiDB-lite"/>
    </source>
</evidence>
<keyword evidence="2" id="KW-0694">RNA-binding</keyword>
<evidence type="ECO:0000259" key="4">
    <source>
        <dbReference type="SMART" id="SM00322"/>
    </source>
</evidence>
<name>A0AAI8VZ89_9PEZI</name>
<keyword evidence="6" id="KW-1185">Reference proteome</keyword>
<protein>
    <submittedName>
        <fullName evidence="5">Uu.00g019160.m01.CDS01</fullName>
    </submittedName>
</protein>
<dbReference type="PANTHER" id="PTHR10627">
    <property type="entry name" value="SCP160"/>
    <property type="match status" value="1"/>
</dbReference>
<dbReference type="InterPro" id="IPR036612">
    <property type="entry name" value="KH_dom_type_1_sf"/>
</dbReference>
<dbReference type="Gene3D" id="3.30.1370.10">
    <property type="entry name" value="K Homology domain, type 1"/>
    <property type="match status" value="3"/>
</dbReference>
<keyword evidence="1" id="KW-0677">Repeat</keyword>
<evidence type="ECO:0000256" key="1">
    <source>
        <dbReference type="ARBA" id="ARBA00022737"/>
    </source>
</evidence>
<dbReference type="Pfam" id="PF00013">
    <property type="entry name" value="KH_1"/>
    <property type="match status" value="2"/>
</dbReference>
<dbReference type="EMBL" id="CAUWAG010000020">
    <property type="protein sequence ID" value="CAJ2513797.1"/>
    <property type="molecule type" value="Genomic_DNA"/>
</dbReference>
<evidence type="ECO:0000313" key="5">
    <source>
        <dbReference type="EMBL" id="CAJ2513797.1"/>
    </source>
</evidence>
<dbReference type="InterPro" id="IPR004088">
    <property type="entry name" value="KH_dom_type_1"/>
</dbReference>
<dbReference type="GO" id="GO:0003729">
    <property type="term" value="F:mRNA binding"/>
    <property type="evidence" value="ECO:0007669"/>
    <property type="project" value="TreeGrafter"/>
</dbReference>
<proteinExistence type="predicted"/>
<dbReference type="Proteomes" id="UP001295740">
    <property type="component" value="Unassembled WGS sequence"/>
</dbReference>
<evidence type="ECO:0000313" key="6">
    <source>
        <dbReference type="Proteomes" id="UP001295740"/>
    </source>
</evidence>
<feature type="domain" description="K Homology" evidence="4">
    <location>
        <begin position="263"/>
        <end position="344"/>
    </location>
</feature>
<dbReference type="PROSITE" id="PS50084">
    <property type="entry name" value="KH_TYPE_1"/>
    <property type="match status" value="2"/>
</dbReference>
<feature type="region of interest" description="Disordered" evidence="3">
    <location>
        <begin position="906"/>
        <end position="985"/>
    </location>
</feature>
<feature type="domain" description="K Homology" evidence="4">
    <location>
        <begin position="488"/>
        <end position="557"/>
    </location>
</feature>
<reference evidence="5" key="1">
    <citation type="submission" date="2023-10" db="EMBL/GenBank/DDBJ databases">
        <authorList>
            <person name="Hackl T."/>
        </authorList>
    </citation>
    <scope>NUCLEOTIDE SEQUENCE</scope>
</reference>
<organism evidence="5 6">
    <name type="scientific">Anthostomella pinea</name>
    <dbReference type="NCBI Taxonomy" id="933095"/>
    <lineage>
        <taxon>Eukaryota</taxon>
        <taxon>Fungi</taxon>
        <taxon>Dikarya</taxon>
        <taxon>Ascomycota</taxon>
        <taxon>Pezizomycotina</taxon>
        <taxon>Sordariomycetes</taxon>
        <taxon>Xylariomycetidae</taxon>
        <taxon>Xylariales</taxon>
        <taxon>Xylariaceae</taxon>
        <taxon>Anthostomella</taxon>
    </lineage>
</organism>
<sequence>MQKLANMGMRHWGDRIQTPNFGMSSRSNMSMTAMNPHQKVGAPGAAPLSPSPAADTTIHFAFNVPFASDLAGPNTEEVLHATGNSVMRWTHPGEAPDDIPIYELPVHAQNLAILQNMCMEITRGPLPVDAHVISTTPKHVKGQITTVCLSGTPELVHKSRETILSGTPLALRCATIDVEYGLIVDARAGALNEKFRSALDTTAAFCGVDIFVLGPKLTPTVDVLNGDVEVIRDQRWRVAIYGDIEYTEQAKTHVLIFIDQLLGRKVDLLKVESTLHPIVCGRSRKNIKLIESQTNTAIYFPPFAQPYRYCPPGANRRDPNEIAITGENPQGIELAKRKIHDLVNRTKLFMKDGVVSPSKLDSVLLGRMDKVRKIMETNGTFIMFPPLASQRNMIRVQGVEGLQIERTMREIMSLAGQFYFAAWWLQQFTPAQLPNIHEIRAMLCDISSNSDADISFDKMNFTVTGSDDAVKSALMLLSHIKFVNESQSTIRVKIELANEHKEFVSGKKNGKINKIMTQSNVQILFDSFREYNFDIDVSAPTYESMKQGMTLVEQEMPASISFHVPDQYHKRIIGIGGQHIQRIMKKHSVFVKFSNAMDRGGIGREDDDVKVDNVICRTPARNAQNLELVKSEILDMVDRALNLQHSEFTSQVVHVDRLYHRQLIARLQEIDELEKKWNCKIVFPSTEQASDEVTVTGPEWQVPQCADQFLGMVPETHELILTRTPSLVKFLESPEFVNELVSRLKTHHEVTLEVHENSEEKTDNGERTVTLLWKLTRNNAGGLRDAIEFLMQEFAAANVEATIVKGAMPRPKSDSFEDSLQYFDSKLLQHAPAQVGTDSPTKPAFGEDITQQRTATLFDKLRKPSQLLSSLDRRKNSSHSVNTLFKGSSNVSKSSLISIESTRSFHADRNPWNDSGVNLPDDDNSPWPTRHFGSNGFDNKLSPPNMGHGGDVTPRHSTRASGDSGRPSTSHSTNSGYPGHIGPFR</sequence>
<dbReference type="Pfam" id="PF24563">
    <property type="entry name" value="KH_Mug60-KHD4"/>
    <property type="match status" value="1"/>
</dbReference>
<dbReference type="SMART" id="SM00322">
    <property type="entry name" value="KH"/>
    <property type="match status" value="4"/>
</dbReference>
<gene>
    <name evidence="5" type="ORF">KHLLAP_LOCUS14265</name>
</gene>
<dbReference type="SUPFAM" id="SSF54791">
    <property type="entry name" value="Eukaryotic type KH-domain (KH-domain type I)"/>
    <property type="match status" value="3"/>
</dbReference>
<dbReference type="GO" id="GO:0005737">
    <property type="term" value="C:cytoplasm"/>
    <property type="evidence" value="ECO:0007669"/>
    <property type="project" value="TreeGrafter"/>
</dbReference>
<dbReference type="InterPro" id="IPR056553">
    <property type="entry name" value="KH_Mug60-KHD4"/>
</dbReference>
<comment type="caution">
    <text evidence="5">The sequence shown here is derived from an EMBL/GenBank/DDBJ whole genome shotgun (WGS) entry which is preliminary data.</text>
</comment>
<evidence type="ECO:0000256" key="2">
    <source>
        <dbReference type="PROSITE-ProRule" id="PRU00117"/>
    </source>
</evidence>
<feature type="domain" description="K Homology" evidence="4">
    <location>
        <begin position="558"/>
        <end position="638"/>
    </location>
</feature>
<accession>A0AAI8VZ89</accession>
<dbReference type="InterPro" id="IPR004087">
    <property type="entry name" value="KH_dom"/>
</dbReference>
<dbReference type="PANTHER" id="PTHR10627:SF76">
    <property type="entry name" value="KH DOMAIN-CONTAINING PROTEIN YLL032C"/>
    <property type="match status" value="1"/>
</dbReference>
<feature type="domain" description="K Homology" evidence="4">
    <location>
        <begin position="647"/>
        <end position="714"/>
    </location>
</feature>
<feature type="compositionally biased region" description="Polar residues" evidence="3">
    <location>
        <begin position="966"/>
        <end position="976"/>
    </location>
</feature>